<dbReference type="PANTHER" id="PTHR42953">
    <property type="entry name" value="HIGH-AFFINITY ZINC UPTAKE SYSTEM PROTEIN ZNUA-RELATED"/>
    <property type="match status" value="1"/>
</dbReference>
<dbReference type="Proteomes" id="UP000274578">
    <property type="component" value="Chromosome 1"/>
</dbReference>
<comment type="similarity">
    <text evidence="1">Belongs to the bacterial solute-binding protein 9 family.</text>
</comment>
<keyword evidence="4" id="KW-1133">Transmembrane helix</keyword>
<dbReference type="GO" id="GO:0030001">
    <property type="term" value="P:metal ion transport"/>
    <property type="evidence" value="ECO:0007669"/>
    <property type="project" value="InterPro"/>
</dbReference>
<evidence type="ECO:0000256" key="1">
    <source>
        <dbReference type="ARBA" id="ARBA00011028"/>
    </source>
</evidence>
<dbReference type="Pfam" id="PF01297">
    <property type="entry name" value="ZnuA"/>
    <property type="match status" value="1"/>
</dbReference>
<protein>
    <submittedName>
        <fullName evidence="5">Pneumococcal surface adhesin A</fullName>
    </submittedName>
</protein>
<evidence type="ECO:0000256" key="4">
    <source>
        <dbReference type="SAM" id="Phobius"/>
    </source>
</evidence>
<dbReference type="RefSeq" id="WP_018920885.1">
    <property type="nucleotide sequence ID" value="NZ_LR134384.1"/>
</dbReference>
<keyword evidence="4" id="KW-0812">Transmembrane</keyword>
<feature type="transmembrane region" description="Helical" evidence="4">
    <location>
        <begin position="98"/>
        <end position="119"/>
    </location>
</feature>
<keyword evidence="3" id="KW-0732">Signal</keyword>
<evidence type="ECO:0000256" key="3">
    <source>
        <dbReference type="ARBA" id="ARBA00022729"/>
    </source>
</evidence>
<dbReference type="GeneID" id="85012843"/>
<dbReference type="AlphaFoldDB" id="A0A3S4TFW9"/>
<dbReference type="GO" id="GO:0046872">
    <property type="term" value="F:metal ion binding"/>
    <property type="evidence" value="ECO:0007669"/>
    <property type="project" value="InterPro"/>
</dbReference>
<dbReference type="PANTHER" id="PTHR42953:SF3">
    <property type="entry name" value="HIGH-AFFINITY ZINC UPTAKE SYSTEM PROTEIN ZNUA"/>
    <property type="match status" value="1"/>
</dbReference>
<reference evidence="5 6" key="1">
    <citation type="submission" date="2018-12" db="EMBL/GenBank/DDBJ databases">
        <authorList>
            <consortium name="Pathogen Informatics"/>
        </authorList>
    </citation>
    <scope>NUCLEOTIDE SEQUENCE [LARGE SCALE GENOMIC DNA]</scope>
    <source>
        <strain evidence="5 6">NCTC13071</strain>
    </source>
</reference>
<organism evidence="5 6">
    <name type="scientific">Segatella oris</name>
    <dbReference type="NCBI Taxonomy" id="28135"/>
    <lineage>
        <taxon>Bacteria</taxon>
        <taxon>Pseudomonadati</taxon>
        <taxon>Bacteroidota</taxon>
        <taxon>Bacteroidia</taxon>
        <taxon>Bacteroidales</taxon>
        <taxon>Prevotellaceae</taxon>
        <taxon>Segatella</taxon>
    </lineage>
</organism>
<gene>
    <name evidence="5" type="primary">psaA</name>
    <name evidence="5" type="ORF">NCTC13071_02067</name>
</gene>
<proteinExistence type="inferred from homology"/>
<dbReference type="Gene3D" id="3.40.50.1980">
    <property type="entry name" value="Nitrogenase molybdenum iron protein domain"/>
    <property type="match status" value="2"/>
</dbReference>
<feature type="transmembrane region" description="Helical" evidence="4">
    <location>
        <begin position="12"/>
        <end position="41"/>
    </location>
</feature>
<keyword evidence="2" id="KW-0813">Transport</keyword>
<dbReference type="InterPro" id="IPR006127">
    <property type="entry name" value="ZnuA-like"/>
</dbReference>
<name>A0A3S4TFW9_9BACT</name>
<feature type="transmembrane region" description="Helical" evidence="4">
    <location>
        <begin position="48"/>
        <end position="66"/>
    </location>
</feature>
<evidence type="ECO:0000313" key="5">
    <source>
        <dbReference type="EMBL" id="VEH16050.1"/>
    </source>
</evidence>
<evidence type="ECO:0000256" key="2">
    <source>
        <dbReference type="ARBA" id="ARBA00022448"/>
    </source>
</evidence>
<sequence length="409" mass="45840">MDAIIAFLIDWGYWGMLLSAFLAGSFFPFSSEAVMLGLLAAGLKPWPLILYATVGNVMGGLFNYGIGHMGRMDWIEKYLHVKPESLNKAQRFMAGHGAWMGFFAFLPIIGSAITIVLGLMRSNLFISTISITAGKFARYLVLAFSAATLTACSFSSPKVSREITVSIEPLRYFTQQIAGNRFTVVTMVPGGMSPETYEPTARQMANLNESALYMKVGQIGFERTWMAKLKSNAPHTRFIDTSEGITPAQTINGITDPHTWMSCRNARVIARNIYLALKQTDAKDSAYYKKNLQKLLTVIEQTDREVKSALAGKSKAFLIYHPILTYFARDYQLTQIPIEEEGREPSANQLQAIIRLSRQQKVKTLFIQKQFANRNTTIVSQDTGIPSTEINPLDYHWNLQMINIARTIK</sequence>
<keyword evidence="4" id="KW-0472">Membrane</keyword>
<accession>A0A3S4TFW9</accession>
<evidence type="ECO:0000313" key="6">
    <source>
        <dbReference type="Proteomes" id="UP000274578"/>
    </source>
</evidence>
<dbReference type="EMBL" id="LR134384">
    <property type="protein sequence ID" value="VEH16050.1"/>
    <property type="molecule type" value="Genomic_DNA"/>
</dbReference>
<dbReference type="KEGG" id="poc:NCTC13071_02067"/>
<dbReference type="InterPro" id="IPR050492">
    <property type="entry name" value="Bact_metal-bind_prot9"/>
</dbReference>
<dbReference type="SUPFAM" id="SSF53807">
    <property type="entry name" value="Helical backbone' metal receptor"/>
    <property type="match status" value="1"/>
</dbReference>